<organism evidence="3 4">
    <name type="scientific">Pseudaquabacterium pictum</name>
    <dbReference type="NCBI Taxonomy" id="2315236"/>
    <lineage>
        <taxon>Bacteria</taxon>
        <taxon>Pseudomonadati</taxon>
        <taxon>Pseudomonadota</taxon>
        <taxon>Betaproteobacteria</taxon>
        <taxon>Burkholderiales</taxon>
        <taxon>Sphaerotilaceae</taxon>
        <taxon>Pseudaquabacterium</taxon>
    </lineage>
</organism>
<keyword evidence="4" id="KW-1185">Reference proteome</keyword>
<evidence type="ECO:0000313" key="4">
    <source>
        <dbReference type="Proteomes" id="UP000301751"/>
    </source>
</evidence>
<dbReference type="Proteomes" id="UP000301751">
    <property type="component" value="Unassembled WGS sequence"/>
</dbReference>
<gene>
    <name evidence="3" type="ORF">AQPW35_14050</name>
</gene>
<reference evidence="4" key="1">
    <citation type="submission" date="2019-03" db="EMBL/GenBank/DDBJ databases">
        <title>Aquabacterium pictum sp.nov., the first bacteriochlorophyll a-containing freshwater bacterium in the genus Aquabacterium of the class Betaproteobacteria.</title>
        <authorList>
            <person name="Hirose S."/>
            <person name="Tank M."/>
            <person name="Hara E."/>
            <person name="Tamaki H."/>
            <person name="Takaichi S."/>
            <person name="Haruta S."/>
            <person name="Hanada S."/>
        </authorList>
    </citation>
    <scope>NUCLEOTIDE SEQUENCE [LARGE SCALE GENOMIC DNA]</scope>
    <source>
        <strain evidence="4">W35</strain>
    </source>
</reference>
<comment type="caution">
    <text evidence="3">The sequence shown here is derived from an EMBL/GenBank/DDBJ whole genome shotgun (WGS) entry which is preliminary data.</text>
</comment>
<proteinExistence type="predicted"/>
<name>A0A480AL71_9BURK</name>
<keyword evidence="1" id="KW-0732">Signal</keyword>
<protein>
    <recommendedName>
        <fullName evidence="2">Ice-binding protein C-terminal domain-containing protein</fullName>
    </recommendedName>
</protein>
<feature type="domain" description="Ice-binding protein C-terminal" evidence="2">
    <location>
        <begin position="371"/>
        <end position="394"/>
    </location>
</feature>
<dbReference type="Pfam" id="PF07589">
    <property type="entry name" value="PEP-CTERM"/>
    <property type="match status" value="1"/>
</dbReference>
<evidence type="ECO:0000256" key="1">
    <source>
        <dbReference type="SAM" id="SignalP"/>
    </source>
</evidence>
<dbReference type="InterPro" id="IPR013424">
    <property type="entry name" value="Ice-binding_C"/>
</dbReference>
<dbReference type="AlphaFoldDB" id="A0A480AL71"/>
<dbReference type="RefSeq" id="WP_137732090.1">
    <property type="nucleotide sequence ID" value="NZ_BJCL01000003.1"/>
</dbReference>
<sequence length="398" mass="42564">MNHRFTPLAKAPVLAALAALALPASAVSVIGNLANFDAVNNTGHSAYGFEIELEDPDLWDDSSNASLHHSSKYVYSVFGLDRNFGPILGYQVTRFSQVAVTNYNNDLGHHAGVRITYGLASGATPGAGAVFTQAAGPGGFSTPGESCWPGANRNWTANPCDHFGVSTTGNVLTTRYSWVVQATPGGALESQLAAIPAVVYQVPAAAPGQPAQPVVARIEAVEVEPARIDRNWGTAVWVKTFTTITKNHDIDLGNLLVGENGDPDLNANIKKVEIEWNLLQNRPKSPDGDEPDGVDADEAQEDALKLDDNTKSFIRRYEFYEYTGGYDADKKNRAFCNNDSKCLKDPTGAGAVGHFLGRQIAGYNALEVAAPVPEPQTWAMLAAGLLALGGLRRRSRQD</sequence>
<dbReference type="NCBIfam" id="TIGR02595">
    <property type="entry name" value="PEP_CTERM"/>
    <property type="match status" value="1"/>
</dbReference>
<evidence type="ECO:0000259" key="2">
    <source>
        <dbReference type="Pfam" id="PF07589"/>
    </source>
</evidence>
<dbReference type="EMBL" id="BJCL01000003">
    <property type="protein sequence ID" value="GCL62324.1"/>
    <property type="molecule type" value="Genomic_DNA"/>
</dbReference>
<feature type="chain" id="PRO_5019743546" description="Ice-binding protein C-terminal domain-containing protein" evidence="1">
    <location>
        <begin position="27"/>
        <end position="398"/>
    </location>
</feature>
<feature type="signal peptide" evidence="1">
    <location>
        <begin position="1"/>
        <end position="26"/>
    </location>
</feature>
<evidence type="ECO:0000313" key="3">
    <source>
        <dbReference type="EMBL" id="GCL62324.1"/>
    </source>
</evidence>
<accession>A0A480AL71</accession>
<dbReference type="OrthoDB" id="259335at2"/>